<organism evidence="1 2">
    <name type="scientific">Araneus ventricosus</name>
    <name type="common">Orbweaver spider</name>
    <name type="synonym">Epeira ventricosa</name>
    <dbReference type="NCBI Taxonomy" id="182803"/>
    <lineage>
        <taxon>Eukaryota</taxon>
        <taxon>Metazoa</taxon>
        <taxon>Ecdysozoa</taxon>
        <taxon>Arthropoda</taxon>
        <taxon>Chelicerata</taxon>
        <taxon>Arachnida</taxon>
        <taxon>Araneae</taxon>
        <taxon>Araneomorphae</taxon>
        <taxon>Entelegynae</taxon>
        <taxon>Araneoidea</taxon>
        <taxon>Araneidae</taxon>
        <taxon>Araneus</taxon>
    </lineage>
</organism>
<name>A0A4Y2QZB8_ARAVE</name>
<comment type="caution">
    <text evidence="1">The sequence shown here is derived from an EMBL/GenBank/DDBJ whole genome shotgun (WGS) entry which is preliminary data.</text>
</comment>
<protein>
    <recommendedName>
        <fullName evidence="3">Peptidase aspartic putative domain-containing protein</fullName>
    </recommendedName>
</protein>
<dbReference type="Proteomes" id="UP000499080">
    <property type="component" value="Unassembled WGS sequence"/>
</dbReference>
<dbReference type="AlphaFoldDB" id="A0A4Y2QZB8"/>
<evidence type="ECO:0008006" key="3">
    <source>
        <dbReference type="Google" id="ProtNLM"/>
    </source>
</evidence>
<evidence type="ECO:0000313" key="2">
    <source>
        <dbReference type="Proteomes" id="UP000499080"/>
    </source>
</evidence>
<proteinExistence type="predicted"/>
<sequence length="140" mass="15829">MSNNTYSPKVFLQTLKIKLVYDSKEVLVRAFLDSGSQKTYVLTNLEEEMGYIPVRKESLKHSLFGGIKSDKCEHTCYRVKLINPENSITCNMEALDQSSICDNIESVSPGSWIKNPRERKITVSDVGNESQPVPVLLELM</sequence>
<accession>A0A4Y2QZB8</accession>
<evidence type="ECO:0000313" key="1">
    <source>
        <dbReference type="EMBL" id="GBN68540.1"/>
    </source>
</evidence>
<keyword evidence="2" id="KW-1185">Reference proteome</keyword>
<dbReference type="OrthoDB" id="6426306at2759"/>
<gene>
    <name evidence="1" type="ORF">AVEN_175510_1</name>
</gene>
<reference evidence="1 2" key="1">
    <citation type="journal article" date="2019" name="Sci. Rep.">
        <title>Orb-weaving spider Araneus ventricosus genome elucidates the spidroin gene catalogue.</title>
        <authorList>
            <person name="Kono N."/>
            <person name="Nakamura H."/>
            <person name="Ohtoshi R."/>
            <person name="Moran D.A.P."/>
            <person name="Shinohara A."/>
            <person name="Yoshida Y."/>
            <person name="Fujiwara M."/>
            <person name="Mori M."/>
            <person name="Tomita M."/>
            <person name="Arakawa K."/>
        </authorList>
    </citation>
    <scope>NUCLEOTIDE SEQUENCE [LARGE SCALE GENOMIC DNA]</scope>
</reference>
<dbReference type="EMBL" id="BGPR01015246">
    <property type="protein sequence ID" value="GBN68540.1"/>
    <property type="molecule type" value="Genomic_DNA"/>
</dbReference>